<evidence type="ECO:0000313" key="2">
    <source>
        <dbReference type="WBParaSite" id="GPLIN_000758400"/>
    </source>
</evidence>
<reference evidence="1" key="2">
    <citation type="submission" date="2014-05" db="EMBL/GenBank/DDBJ databases">
        <title>The genome and life-stage specific transcriptomes of Globodera pallida elucidate key aspects of plant parasitism by a cyst nematode.</title>
        <authorList>
            <person name="Cotton J.A."/>
            <person name="Lilley C.J."/>
            <person name="Jones L.M."/>
            <person name="Kikuchi T."/>
            <person name="Reid A.J."/>
            <person name="Thorpe P."/>
            <person name="Tsai I.J."/>
            <person name="Beasley H."/>
            <person name="Blok V."/>
            <person name="Cock P.J.A."/>
            <person name="Van den Akker S.E."/>
            <person name="Holroyd N."/>
            <person name="Hunt M."/>
            <person name="Mantelin S."/>
            <person name="Naghra H."/>
            <person name="Pain A."/>
            <person name="Palomares-Rius J.E."/>
            <person name="Zarowiecki M."/>
            <person name="Berriman M."/>
            <person name="Jones J.T."/>
            <person name="Urwin P.E."/>
        </authorList>
    </citation>
    <scope>NUCLEOTIDE SEQUENCE [LARGE SCALE GENOMIC DNA]</scope>
    <source>
        <strain evidence="1">Lindley</strain>
    </source>
</reference>
<dbReference type="WBParaSite" id="GPLIN_000758400">
    <property type="protein sequence ID" value="GPLIN_000758400"/>
    <property type="gene ID" value="GPLIN_000758400"/>
</dbReference>
<organism evidence="1 2">
    <name type="scientific">Globodera pallida</name>
    <name type="common">Potato cyst nematode worm</name>
    <name type="synonym">Heterodera pallida</name>
    <dbReference type="NCBI Taxonomy" id="36090"/>
    <lineage>
        <taxon>Eukaryota</taxon>
        <taxon>Metazoa</taxon>
        <taxon>Ecdysozoa</taxon>
        <taxon>Nematoda</taxon>
        <taxon>Chromadorea</taxon>
        <taxon>Rhabditida</taxon>
        <taxon>Tylenchina</taxon>
        <taxon>Tylenchomorpha</taxon>
        <taxon>Tylenchoidea</taxon>
        <taxon>Heteroderidae</taxon>
        <taxon>Heteroderinae</taxon>
        <taxon>Globodera</taxon>
    </lineage>
</organism>
<protein>
    <submittedName>
        <fullName evidence="2">G-patch domain-containing protein</fullName>
    </submittedName>
</protein>
<accession>A0A183C3Z0</accession>
<evidence type="ECO:0000313" key="1">
    <source>
        <dbReference type="Proteomes" id="UP000050741"/>
    </source>
</evidence>
<dbReference type="Proteomes" id="UP000050741">
    <property type="component" value="Unassembled WGS sequence"/>
</dbReference>
<name>A0A183C3Z0_GLOPA</name>
<dbReference type="AlphaFoldDB" id="A0A183C3Z0"/>
<sequence>MCILCATLARCLALRNDGKQFGRVLGVVKVGGNGVGTNFERREMKALAGKLAGKEIEKARERRHGDAHEKRIGVS</sequence>
<keyword evidence="1" id="KW-1185">Reference proteome</keyword>
<reference evidence="1" key="1">
    <citation type="submission" date="2013-12" db="EMBL/GenBank/DDBJ databases">
        <authorList>
            <person name="Aslett M."/>
        </authorList>
    </citation>
    <scope>NUCLEOTIDE SEQUENCE [LARGE SCALE GENOMIC DNA]</scope>
    <source>
        <strain evidence="1">Lindley</strain>
    </source>
</reference>
<proteinExistence type="predicted"/>
<reference evidence="2" key="3">
    <citation type="submission" date="2016-06" db="UniProtKB">
        <authorList>
            <consortium name="WormBaseParasite"/>
        </authorList>
    </citation>
    <scope>IDENTIFICATION</scope>
</reference>